<keyword evidence="2" id="KW-1133">Transmembrane helix</keyword>
<gene>
    <name evidence="4" type="ORF">GCM10009613_32860</name>
</gene>
<dbReference type="EMBL" id="BAAAJK010000011">
    <property type="protein sequence ID" value="GAA1391063.1"/>
    <property type="molecule type" value="Genomic_DNA"/>
</dbReference>
<feature type="region of interest" description="Disordered" evidence="1">
    <location>
        <begin position="122"/>
        <end position="144"/>
    </location>
</feature>
<dbReference type="Pfam" id="PF13400">
    <property type="entry name" value="Tad"/>
    <property type="match status" value="1"/>
</dbReference>
<dbReference type="InterPro" id="IPR028087">
    <property type="entry name" value="Tad_N"/>
</dbReference>
<organism evidence="4 5">
    <name type="scientific">Pseudonocardia kongjuensis</name>
    <dbReference type="NCBI Taxonomy" id="102227"/>
    <lineage>
        <taxon>Bacteria</taxon>
        <taxon>Bacillati</taxon>
        <taxon>Actinomycetota</taxon>
        <taxon>Actinomycetes</taxon>
        <taxon>Pseudonocardiales</taxon>
        <taxon>Pseudonocardiaceae</taxon>
        <taxon>Pseudonocardia</taxon>
    </lineage>
</organism>
<sequence length="144" mass="14356">MTGPAGRPGRAVAARLGRLRRDDRGIASVWAATAAAALLLTATVCIDVGAAIRARQVAAAAADLAALAAAGRSVDGTEGACRVAADIAVRNGAELTGCRLDGWDVLVGTRVQRAGLLPVHGPATARARAGPAPFDDRPGTGGSR</sequence>
<keyword evidence="2" id="KW-0472">Membrane</keyword>
<dbReference type="InterPro" id="IPR021202">
    <property type="entry name" value="Rv3654c-like"/>
</dbReference>
<dbReference type="RefSeq" id="WP_344023286.1">
    <property type="nucleotide sequence ID" value="NZ_BAAAJK010000011.1"/>
</dbReference>
<feature type="transmembrane region" description="Helical" evidence="2">
    <location>
        <begin position="25"/>
        <end position="46"/>
    </location>
</feature>
<proteinExistence type="predicted"/>
<reference evidence="4 5" key="1">
    <citation type="journal article" date="2019" name="Int. J. Syst. Evol. Microbiol.">
        <title>The Global Catalogue of Microorganisms (GCM) 10K type strain sequencing project: providing services to taxonomists for standard genome sequencing and annotation.</title>
        <authorList>
            <consortium name="The Broad Institute Genomics Platform"/>
            <consortium name="The Broad Institute Genome Sequencing Center for Infectious Disease"/>
            <person name="Wu L."/>
            <person name="Ma J."/>
        </authorList>
    </citation>
    <scope>NUCLEOTIDE SEQUENCE [LARGE SCALE GENOMIC DNA]</scope>
    <source>
        <strain evidence="4 5">JCM 11896</strain>
    </source>
</reference>
<evidence type="ECO:0000256" key="1">
    <source>
        <dbReference type="SAM" id="MobiDB-lite"/>
    </source>
</evidence>
<dbReference type="Proteomes" id="UP001501414">
    <property type="component" value="Unassembled WGS sequence"/>
</dbReference>
<dbReference type="NCBIfam" id="TIGR03816">
    <property type="entry name" value="tadE_like_DECH"/>
    <property type="match status" value="1"/>
</dbReference>
<feature type="compositionally biased region" description="Low complexity" evidence="1">
    <location>
        <begin position="122"/>
        <end position="133"/>
    </location>
</feature>
<keyword evidence="5" id="KW-1185">Reference proteome</keyword>
<accession>A0ABN1XXP0</accession>
<evidence type="ECO:0000313" key="4">
    <source>
        <dbReference type="EMBL" id="GAA1391063.1"/>
    </source>
</evidence>
<evidence type="ECO:0000256" key="2">
    <source>
        <dbReference type="SAM" id="Phobius"/>
    </source>
</evidence>
<feature type="domain" description="Putative Flp pilus-assembly TadG-like N-terminal" evidence="3">
    <location>
        <begin position="26"/>
        <end position="71"/>
    </location>
</feature>
<comment type="caution">
    <text evidence="4">The sequence shown here is derived from an EMBL/GenBank/DDBJ whole genome shotgun (WGS) entry which is preliminary data.</text>
</comment>
<name>A0ABN1XXP0_9PSEU</name>
<evidence type="ECO:0000259" key="3">
    <source>
        <dbReference type="Pfam" id="PF13400"/>
    </source>
</evidence>
<evidence type="ECO:0000313" key="5">
    <source>
        <dbReference type="Proteomes" id="UP001501414"/>
    </source>
</evidence>
<keyword evidence="2" id="KW-0812">Transmembrane</keyword>
<protein>
    <recommendedName>
        <fullName evidence="3">Putative Flp pilus-assembly TadG-like N-terminal domain-containing protein</fullName>
    </recommendedName>
</protein>